<name>A0AB74U8R6_9GAMM</name>
<gene>
    <name evidence="1" type="ORF">ABV408_03240</name>
</gene>
<dbReference type="Pfam" id="PF11197">
    <property type="entry name" value="DUF2835"/>
    <property type="match status" value="1"/>
</dbReference>
<protein>
    <submittedName>
        <fullName evidence="1">DUF2835 family protein</fullName>
    </submittedName>
</protein>
<accession>A0AB74U8R6</accession>
<organism evidence="1">
    <name type="scientific">Salinicola endophyticus</name>
    <dbReference type="NCBI Taxonomy" id="1949083"/>
    <lineage>
        <taxon>Bacteria</taxon>
        <taxon>Pseudomonadati</taxon>
        <taxon>Pseudomonadota</taxon>
        <taxon>Gammaproteobacteria</taxon>
        <taxon>Oceanospirillales</taxon>
        <taxon>Halomonadaceae</taxon>
        <taxon>Salinicola</taxon>
    </lineage>
</organism>
<sequence length="77" mass="8775">MPSVDITLSLSLDQCRSYYAGAVESIQTYTLDGRRVRFPARALHRLVSHDGVHGHFRLYFDGHGRFTAIVPLDAMRR</sequence>
<reference evidence="1" key="1">
    <citation type="submission" date="2024-06" db="EMBL/GenBank/DDBJ databases">
        <title>Complete genome of Salinicola endophyticus HNIBRBA4755.</title>
        <authorList>
            <person name="Shin S.Y."/>
            <person name="Kang H."/>
            <person name="Song J."/>
        </authorList>
    </citation>
    <scope>NUCLEOTIDE SEQUENCE</scope>
    <source>
        <strain evidence="1">HNIBRBA4755</strain>
    </source>
</reference>
<proteinExistence type="predicted"/>
<dbReference type="EMBL" id="CP159578">
    <property type="protein sequence ID" value="XCJ80201.1"/>
    <property type="molecule type" value="Genomic_DNA"/>
</dbReference>
<evidence type="ECO:0000313" key="1">
    <source>
        <dbReference type="EMBL" id="XCJ80201.1"/>
    </source>
</evidence>
<dbReference type="InterPro" id="IPR021363">
    <property type="entry name" value="DUF2835"/>
</dbReference>
<dbReference type="AlphaFoldDB" id="A0AB74U8R6"/>
<dbReference type="RefSeq" id="WP_353981038.1">
    <property type="nucleotide sequence ID" value="NZ_CP159578.1"/>
</dbReference>